<evidence type="ECO:0000256" key="1">
    <source>
        <dbReference type="ARBA" id="ARBA00000681"/>
    </source>
</evidence>
<organism evidence="17 18">
    <name type="scientific">Candolleomyces aberdarensis</name>
    <dbReference type="NCBI Taxonomy" id="2316362"/>
    <lineage>
        <taxon>Eukaryota</taxon>
        <taxon>Fungi</taxon>
        <taxon>Dikarya</taxon>
        <taxon>Basidiomycota</taxon>
        <taxon>Agaricomycotina</taxon>
        <taxon>Agaricomycetes</taxon>
        <taxon>Agaricomycetidae</taxon>
        <taxon>Agaricales</taxon>
        <taxon>Agaricineae</taxon>
        <taxon>Psathyrellaceae</taxon>
        <taxon>Candolleomyces</taxon>
    </lineage>
</organism>
<evidence type="ECO:0000256" key="2">
    <source>
        <dbReference type="ARBA" id="ARBA00004851"/>
    </source>
</evidence>
<dbReference type="PROSITE" id="PS51761">
    <property type="entry name" value="GH11_3"/>
    <property type="match status" value="1"/>
</dbReference>
<reference evidence="17 18" key="1">
    <citation type="submission" date="2019-01" db="EMBL/GenBank/DDBJ databases">
        <title>Draft genome sequence of Psathyrella aberdarensis IHI B618.</title>
        <authorList>
            <person name="Buettner E."/>
            <person name="Kellner H."/>
        </authorList>
    </citation>
    <scope>NUCLEOTIDE SEQUENCE [LARGE SCALE GENOMIC DNA]</scope>
    <source>
        <strain evidence="17 18">IHI B618</strain>
    </source>
</reference>
<dbReference type="STRING" id="2316362.A0A4Q2DR59"/>
<dbReference type="Gene3D" id="2.60.120.180">
    <property type="match status" value="1"/>
</dbReference>
<dbReference type="GO" id="GO:0030248">
    <property type="term" value="F:cellulose binding"/>
    <property type="evidence" value="ECO:0007669"/>
    <property type="project" value="InterPro"/>
</dbReference>
<dbReference type="PROSITE" id="PS00776">
    <property type="entry name" value="GH11_1"/>
    <property type="match status" value="1"/>
</dbReference>
<evidence type="ECO:0000256" key="10">
    <source>
        <dbReference type="ARBA" id="ARBA00023326"/>
    </source>
</evidence>
<comment type="caution">
    <text evidence="17">The sequence shown here is derived from an EMBL/GenBank/DDBJ whole genome shotgun (WGS) entry which is preliminary data.</text>
</comment>
<proteinExistence type="inferred from homology"/>
<name>A0A4Q2DR59_9AGAR</name>
<dbReference type="InterPro" id="IPR001137">
    <property type="entry name" value="Glyco_hydro_11"/>
</dbReference>
<dbReference type="OrthoDB" id="2115822at2759"/>
<keyword evidence="6 14" id="KW-0732">Signal</keyword>
<keyword evidence="5 11" id="KW-0858">Xylan degradation</keyword>
<feature type="chain" id="PRO_5020709965" description="Endo-1,4-beta-xylanase" evidence="14">
    <location>
        <begin position="20"/>
        <end position="286"/>
    </location>
</feature>
<dbReference type="PANTHER" id="PTHR46828">
    <property type="entry name" value="ENDO-1,4-BETA-XYLANASE A-RELATED"/>
    <property type="match status" value="1"/>
</dbReference>
<keyword evidence="7 11" id="KW-0378">Hydrolase</keyword>
<dbReference type="FunFam" id="2.60.120.180:FF:000001">
    <property type="entry name" value="Endo-1,4-beta-xylanase"/>
    <property type="match status" value="1"/>
</dbReference>
<dbReference type="AlphaFoldDB" id="A0A4Q2DR59"/>
<dbReference type="UniPathway" id="UPA00114"/>
<comment type="similarity">
    <text evidence="3 11 12">Belongs to the glycosyl hydrolase 11 (cellulase G) family.</text>
</comment>
<evidence type="ECO:0000313" key="17">
    <source>
        <dbReference type="EMBL" id="RXW22036.1"/>
    </source>
</evidence>
<feature type="signal peptide" evidence="14">
    <location>
        <begin position="1"/>
        <end position="19"/>
    </location>
</feature>
<evidence type="ECO:0000256" key="6">
    <source>
        <dbReference type="ARBA" id="ARBA00022729"/>
    </source>
</evidence>
<dbReference type="PROSITE" id="PS00562">
    <property type="entry name" value="CBM1_1"/>
    <property type="match status" value="1"/>
</dbReference>
<dbReference type="GO" id="GO:0005576">
    <property type="term" value="C:extracellular region"/>
    <property type="evidence" value="ECO:0007669"/>
    <property type="project" value="InterPro"/>
</dbReference>
<evidence type="ECO:0000256" key="13">
    <source>
        <dbReference type="SAM" id="MobiDB-lite"/>
    </source>
</evidence>
<dbReference type="PRINTS" id="PR00911">
    <property type="entry name" value="GLHYDRLASE11"/>
</dbReference>
<evidence type="ECO:0000259" key="15">
    <source>
        <dbReference type="PROSITE" id="PS51164"/>
    </source>
</evidence>
<evidence type="ECO:0000259" key="16">
    <source>
        <dbReference type="PROSITE" id="PS51761"/>
    </source>
</evidence>
<evidence type="ECO:0000256" key="9">
    <source>
        <dbReference type="ARBA" id="ARBA00023295"/>
    </source>
</evidence>
<feature type="region of interest" description="Disordered" evidence="13">
    <location>
        <begin position="219"/>
        <end position="246"/>
    </location>
</feature>
<protein>
    <recommendedName>
        <fullName evidence="4 11">Endo-1,4-beta-xylanase</fullName>
        <ecNumber evidence="4 11">3.2.1.8</ecNumber>
    </recommendedName>
</protein>
<dbReference type="PROSITE" id="PS51164">
    <property type="entry name" value="CBM1_2"/>
    <property type="match status" value="1"/>
</dbReference>
<evidence type="ECO:0000256" key="12">
    <source>
        <dbReference type="RuleBase" id="RU362015"/>
    </source>
</evidence>
<keyword evidence="9 11" id="KW-0326">Glycosidase</keyword>
<feature type="domain" description="GH11" evidence="16">
    <location>
        <begin position="30"/>
        <end position="220"/>
    </location>
</feature>
<sequence length="286" mass="30185">MVSFTSLFVAVSAALGALAVPTGTNLTTRAGTPSSEGTHDGFFYSWWTDNGATATYTNGARGQYSISWGTGGNLVGGKGWNPGSNTRVMTYTGSYQYNGNSYLAVYGWTRSPLIEYYIVENFGSYNPSSGASNKGTVTVDGAVYDMGVSTRTNQPSIDGTATFQQFWSVRRNKRSSGTVDIGAHFRAWEAAGMRLGTNHYYQILACEGYHSSGSCNMTVSEGGSSNPPAGTTTTTTTSAPTATNPPPTTNCAAKWQQCGGQGFSGPSCCESGSTCTVNNQWYSQCT</sequence>
<keyword evidence="10 11" id="KW-0624">Polysaccharide degradation</keyword>
<dbReference type="SUPFAM" id="SSF49899">
    <property type="entry name" value="Concanavalin A-like lectins/glucanases"/>
    <property type="match status" value="1"/>
</dbReference>
<evidence type="ECO:0000256" key="8">
    <source>
        <dbReference type="ARBA" id="ARBA00023277"/>
    </source>
</evidence>
<evidence type="ECO:0000256" key="11">
    <source>
        <dbReference type="PROSITE-ProRule" id="PRU01097"/>
    </source>
</evidence>
<dbReference type="InterPro" id="IPR013320">
    <property type="entry name" value="ConA-like_dom_sf"/>
</dbReference>
<dbReference type="SUPFAM" id="SSF57180">
    <property type="entry name" value="Cellulose-binding domain"/>
    <property type="match status" value="1"/>
</dbReference>
<keyword evidence="18" id="KW-1185">Reference proteome</keyword>
<dbReference type="GO" id="GO:0031176">
    <property type="term" value="F:endo-1,4-beta-xylanase activity"/>
    <property type="evidence" value="ECO:0007669"/>
    <property type="project" value="UniProtKB-UniRule"/>
</dbReference>
<dbReference type="InterPro" id="IPR000254">
    <property type="entry name" value="CBD"/>
</dbReference>
<feature type="active site" description="Nucleophile" evidence="11">
    <location>
        <position position="115"/>
    </location>
</feature>
<keyword evidence="8 11" id="KW-0119">Carbohydrate metabolism</keyword>
<feature type="active site" description="Proton donor" evidence="11">
    <location>
        <position position="207"/>
    </location>
</feature>
<dbReference type="GO" id="GO:0045493">
    <property type="term" value="P:xylan catabolic process"/>
    <property type="evidence" value="ECO:0007669"/>
    <property type="project" value="UniProtKB-UniRule"/>
</dbReference>
<evidence type="ECO:0000256" key="3">
    <source>
        <dbReference type="ARBA" id="ARBA00007792"/>
    </source>
</evidence>
<accession>A0A4Q2DR59</accession>
<dbReference type="EC" id="3.2.1.8" evidence="4 11"/>
<evidence type="ECO:0000256" key="5">
    <source>
        <dbReference type="ARBA" id="ARBA00022651"/>
    </source>
</evidence>
<dbReference type="InterPro" id="IPR033123">
    <property type="entry name" value="GH11_dom"/>
</dbReference>
<dbReference type="Pfam" id="PF00734">
    <property type="entry name" value="CBM_1"/>
    <property type="match status" value="1"/>
</dbReference>
<dbReference type="Pfam" id="PF00457">
    <property type="entry name" value="Glyco_hydro_11"/>
    <property type="match status" value="1"/>
</dbReference>
<dbReference type="InterPro" id="IPR035971">
    <property type="entry name" value="CBD_sf"/>
</dbReference>
<feature type="compositionally biased region" description="Low complexity" evidence="13">
    <location>
        <begin position="222"/>
        <end position="242"/>
    </location>
</feature>
<evidence type="ECO:0000313" key="18">
    <source>
        <dbReference type="Proteomes" id="UP000290288"/>
    </source>
</evidence>
<comment type="catalytic activity">
    <reaction evidence="1 11 12">
        <text>Endohydrolysis of (1-&gt;4)-beta-D-xylosidic linkages in xylans.</text>
        <dbReference type="EC" id="3.2.1.8"/>
    </reaction>
</comment>
<evidence type="ECO:0000256" key="4">
    <source>
        <dbReference type="ARBA" id="ARBA00012590"/>
    </source>
</evidence>
<dbReference type="Proteomes" id="UP000290288">
    <property type="component" value="Unassembled WGS sequence"/>
</dbReference>
<dbReference type="PANTHER" id="PTHR46828:SF3">
    <property type="entry name" value="ENDO-1,4-BETA-XYLANASE"/>
    <property type="match status" value="1"/>
</dbReference>
<dbReference type="InterPro" id="IPR013319">
    <property type="entry name" value="GH11/12"/>
</dbReference>
<dbReference type="InterPro" id="IPR018208">
    <property type="entry name" value="GH11_AS_1"/>
</dbReference>
<dbReference type="SMART" id="SM00236">
    <property type="entry name" value="fCBD"/>
    <property type="match status" value="1"/>
</dbReference>
<evidence type="ECO:0000256" key="7">
    <source>
        <dbReference type="ARBA" id="ARBA00022801"/>
    </source>
</evidence>
<dbReference type="EMBL" id="SDEE01000086">
    <property type="protein sequence ID" value="RXW22036.1"/>
    <property type="molecule type" value="Genomic_DNA"/>
</dbReference>
<evidence type="ECO:0000256" key="14">
    <source>
        <dbReference type="SAM" id="SignalP"/>
    </source>
</evidence>
<gene>
    <name evidence="17" type="ORF">EST38_g3813</name>
</gene>
<feature type="domain" description="CBM1" evidence="15">
    <location>
        <begin position="250"/>
        <end position="286"/>
    </location>
</feature>
<comment type="pathway">
    <text evidence="2 11 12">Glycan degradation; xylan degradation.</text>
</comment>